<dbReference type="InterPro" id="IPR045010">
    <property type="entry name" value="MDR_fam"/>
</dbReference>
<proteinExistence type="predicted"/>
<evidence type="ECO:0000259" key="2">
    <source>
        <dbReference type="SMART" id="SM00829"/>
    </source>
</evidence>
<dbReference type="PANTHER" id="PTHR43205:SF7">
    <property type="entry name" value="PROSTAGLANDIN REDUCTASE 1"/>
    <property type="match status" value="1"/>
</dbReference>
<dbReference type="PANTHER" id="PTHR43205">
    <property type="entry name" value="PROSTAGLANDIN REDUCTASE"/>
    <property type="match status" value="1"/>
</dbReference>
<dbReference type="CDD" id="cd05288">
    <property type="entry name" value="PGDH"/>
    <property type="match status" value="1"/>
</dbReference>
<name>A0AAU7AY57_9ACTN</name>
<dbReference type="InterPro" id="IPR020843">
    <property type="entry name" value="ER"/>
</dbReference>
<protein>
    <submittedName>
        <fullName evidence="3">NADP-dependent oxidoreductase YfmJ</fullName>
        <ecNumber evidence="3">1.-.-.-</ecNumber>
    </submittedName>
</protein>
<dbReference type="Pfam" id="PF00107">
    <property type="entry name" value="ADH_zinc_N"/>
    <property type="match status" value="1"/>
</dbReference>
<sequence length="338" mass="35603">MTSREVQLVRRPSGELDESLFAVVERPVPELRDGEVLVRSVAISVDPSMIPRLKVATYAPRFALDEAIDARAVGRVEASRADAIDVGDWVLHGGGWRELAAVPGDTVRKIRPSQALPPDAWLHALGASGLTAAVGIDVVARVRPGDVVWVSAAAGSVGLVATQLARARGARVIGSAGGARKVGYLREELGLDAVLDHRDGRIADQVAAAAPDGLDVYFDNVGGDHLEAALDHLKIGGRIAACGMISGYAREQTGPRNIATVITKRLRLEGFLVTDHLERQAATEGELMRLMRAGQLRVPVTAFDGIERAPAALIALLSGGNLGKTIVRPATEVTGATV</sequence>
<dbReference type="EMBL" id="CP114014">
    <property type="protein sequence ID" value="XAY06544.1"/>
    <property type="molecule type" value="Genomic_DNA"/>
</dbReference>
<accession>A0AAU7AY57</accession>
<dbReference type="InterPro" id="IPR013149">
    <property type="entry name" value="ADH-like_C"/>
</dbReference>
<dbReference type="AlphaFoldDB" id="A0AAU7AY57"/>
<dbReference type="InterPro" id="IPR041694">
    <property type="entry name" value="ADH_N_2"/>
</dbReference>
<reference evidence="3" key="1">
    <citation type="submission" date="2022-12" db="EMBL/GenBank/DDBJ databases">
        <title>Paraconexibacter alkalitolerans sp. nov. and Baekduia alba sp. nov., isolated from soil and emended description of the genera Paraconexibacter (Chun et al., 2020) and Baekduia (An et al., 2020).</title>
        <authorList>
            <person name="Vieira S."/>
            <person name="Huber K.J."/>
            <person name="Geppert A."/>
            <person name="Wolf J."/>
            <person name="Neumann-Schaal M."/>
            <person name="Muesken M."/>
            <person name="Overmann J."/>
        </authorList>
    </citation>
    <scope>NUCLEOTIDE SEQUENCE</scope>
    <source>
        <strain evidence="3">AEG42_29</strain>
    </source>
</reference>
<keyword evidence="1 3" id="KW-0560">Oxidoreductase</keyword>
<dbReference type="SUPFAM" id="SSF50129">
    <property type="entry name" value="GroES-like"/>
    <property type="match status" value="1"/>
</dbReference>
<dbReference type="Gene3D" id="3.90.180.10">
    <property type="entry name" value="Medium-chain alcohol dehydrogenases, catalytic domain"/>
    <property type="match status" value="1"/>
</dbReference>
<dbReference type="SMART" id="SM00829">
    <property type="entry name" value="PKS_ER"/>
    <property type="match status" value="1"/>
</dbReference>
<organism evidence="3">
    <name type="scientific">Paraconexibacter sp. AEG42_29</name>
    <dbReference type="NCBI Taxonomy" id="2997339"/>
    <lineage>
        <taxon>Bacteria</taxon>
        <taxon>Bacillati</taxon>
        <taxon>Actinomycetota</taxon>
        <taxon>Thermoleophilia</taxon>
        <taxon>Solirubrobacterales</taxon>
        <taxon>Paraconexibacteraceae</taxon>
        <taxon>Paraconexibacter</taxon>
    </lineage>
</organism>
<gene>
    <name evidence="3" type="primary">yfmJ_3</name>
    <name evidence="3" type="ORF">DSM112329_03415</name>
</gene>
<dbReference type="SUPFAM" id="SSF51735">
    <property type="entry name" value="NAD(P)-binding Rossmann-fold domains"/>
    <property type="match status" value="1"/>
</dbReference>
<dbReference type="RefSeq" id="WP_354697775.1">
    <property type="nucleotide sequence ID" value="NZ_CP114014.1"/>
</dbReference>
<dbReference type="InterPro" id="IPR011032">
    <property type="entry name" value="GroES-like_sf"/>
</dbReference>
<dbReference type="FunFam" id="3.40.50.720:FF:000121">
    <property type="entry name" value="Prostaglandin reductase 2"/>
    <property type="match status" value="1"/>
</dbReference>
<feature type="domain" description="Enoyl reductase (ER)" evidence="2">
    <location>
        <begin position="14"/>
        <end position="327"/>
    </location>
</feature>
<dbReference type="Gene3D" id="3.40.50.720">
    <property type="entry name" value="NAD(P)-binding Rossmann-like Domain"/>
    <property type="match status" value="1"/>
</dbReference>
<dbReference type="GO" id="GO:0016628">
    <property type="term" value="F:oxidoreductase activity, acting on the CH-CH group of donors, NAD or NADP as acceptor"/>
    <property type="evidence" value="ECO:0007669"/>
    <property type="project" value="InterPro"/>
</dbReference>
<evidence type="ECO:0000313" key="3">
    <source>
        <dbReference type="EMBL" id="XAY06544.1"/>
    </source>
</evidence>
<dbReference type="KEGG" id="parq:DSM112329_03415"/>
<dbReference type="Pfam" id="PF16884">
    <property type="entry name" value="ADH_N_2"/>
    <property type="match status" value="1"/>
</dbReference>
<dbReference type="EC" id="1.-.-.-" evidence="3"/>
<dbReference type="InterPro" id="IPR036291">
    <property type="entry name" value="NAD(P)-bd_dom_sf"/>
</dbReference>
<evidence type="ECO:0000256" key="1">
    <source>
        <dbReference type="ARBA" id="ARBA00023002"/>
    </source>
</evidence>